<keyword evidence="4" id="KW-1185">Reference proteome</keyword>
<dbReference type="STRING" id="1182542.W9XIQ5"/>
<dbReference type="HOGENOM" id="CLU_044225_0_0_1"/>
<name>W9XIQ5_9EURO</name>
<organism evidence="3 4">
    <name type="scientific">Capronia epimyces CBS 606.96</name>
    <dbReference type="NCBI Taxonomy" id="1182542"/>
    <lineage>
        <taxon>Eukaryota</taxon>
        <taxon>Fungi</taxon>
        <taxon>Dikarya</taxon>
        <taxon>Ascomycota</taxon>
        <taxon>Pezizomycotina</taxon>
        <taxon>Eurotiomycetes</taxon>
        <taxon>Chaetothyriomycetidae</taxon>
        <taxon>Chaetothyriales</taxon>
        <taxon>Herpotrichiellaceae</taxon>
        <taxon>Capronia</taxon>
    </lineage>
</organism>
<evidence type="ECO:0000313" key="4">
    <source>
        <dbReference type="Proteomes" id="UP000019478"/>
    </source>
</evidence>
<dbReference type="AlphaFoldDB" id="W9XIQ5"/>
<sequence length="507" mass="58077">MGKTFRNICVVSTNDFPTDKNEKIKGWIEHNGGTFCKEISKDVTHLLASQKAWKRYHPLVREARQYRTIRIVQLEWLEDSLLSKSKRPLDTIKYEFEPRRVTKTVRKRKAVTEEDTRGKSEQGIESQSMTLETRGPRDTLEKATGKRQSKKRKVVRKNKANMAGMKQEKSILNKDERIEIAGKEFDAACAEFEKDMAVSGYRPFIDSNGFVFLVTLVRKDILRNQLEKHRLKVRYAPYFASHRHTFYPILPENPDRRRKVSDDVVSPDRCAQYLSSGSSGDDAFAEFGPRLLKASLPPCPVPLCYFPKPYPYSRYPAVASSLPRYLKPSNPALRVHIPDPWAQGLQLFEHDPAVAKTPTEDSTPTKPKQPRFKSYACYFIYTRPGQRHVQMLAPPGSTFDFAWDMFRKFFKRRVGVDWEDRESAKRRLQMADAQDGKIGGEDGANERRWDFWGPLVASWGGNDDPVEPAPSVEGRERRPSVTVVMNTTELTATEAIDAKAKTPPAGW</sequence>
<dbReference type="GeneID" id="19172477"/>
<gene>
    <name evidence="3" type="ORF">A1O3_08389</name>
</gene>
<feature type="domain" description="BRCT" evidence="2">
    <location>
        <begin position="1"/>
        <end position="94"/>
    </location>
</feature>
<dbReference type="RefSeq" id="XP_007736677.1">
    <property type="nucleotide sequence ID" value="XM_007738487.1"/>
</dbReference>
<dbReference type="InterPro" id="IPR053036">
    <property type="entry name" value="CellCycle_DNARepair_Reg"/>
</dbReference>
<dbReference type="Pfam" id="PF16589">
    <property type="entry name" value="BRCT_2"/>
    <property type="match status" value="1"/>
</dbReference>
<dbReference type="PANTHER" id="PTHR47667">
    <property type="entry name" value="REGULATOR OF TY1 TRANSPOSITION PROTEIN 107"/>
    <property type="match status" value="1"/>
</dbReference>
<dbReference type="PANTHER" id="PTHR47667:SF1">
    <property type="entry name" value="REGULATOR OF TY1 TRANSPOSITION PROTEIN 107"/>
    <property type="match status" value="1"/>
</dbReference>
<feature type="region of interest" description="Disordered" evidence="1">
    <location>
        <begin position="107"/>
        <end position="151"/>
    </location>
</feature>
<dbReference type="OrthoDB" id="342264at2759"/>
<reference evidence="3 4" key="1">
    <citation type="submission" date="2013-03" db="EMBL/GenBank/DDBJ databases">
        <title>The Genome Sequence of Capronia epimyces CBS 606.96.</title>
        <authorList>
            <consortium name="The Broad Institute Genomics Platform"/>
            <person name="Cuomo C."/>
            <person name="de Hoog S."/>
            <person name="Gorbushina A."/>
            <person name="Walker B."/>
            <person name="Young S.K."/>
            <person name="Zeng Q."/>
            <person name="Gargeya S."/>
            <person name="Fitzgerald M."/>
            <person name="Haas B."/>
            <person name="Abouelleil A."/>
            <person name="Allen A.W."/>
            <person name="Alvarado L."/>
            <person name="Arachchi H.M."/>
            <person name="Berlin A.M."/>
            <person name="Chapman S.B."/>
            <person name="Gainer-Dewar J."/>
            <person name="Goldberg J."/>
            <person name="Griggs A."/>
            <person name="Gujja S."/>
            <person name="Hansen M."/>
            <person name="Howarth C."/>
            <person name="Imamovic A."/>
            <person name="Ireland A."/>
            <person name="Larimer J."/>
            <person name="McCowan C."/>
            <person name="Murphy C."/>
            <person name="Pearson M."/>
            <person name="Poon T.W."/>
            <person name="Priest M."/>
            <person name="Roberts A."/>
            <person name="Saif S."/>
            <person name="Shea T."/>
            <person name="Sisk P."/>
            <person name="Sykes S."/>
            <person name="Wortman J."/>
            <person name="Nusbaum C."/>
            <person name="Birren B."/>
        </authorList>
    </citation>
    <scope>NUCLEOTIDE SEQUENCE [LARGE SCALE GENOMIC DNA]</scope>
    <source>
        <strain evidence="3 4">CBS 606.96</strain>
    </source>
</reference>
<dbReference type="eggNOG" id="ENOG502QQZ5">
    <property type="taxonomic scope" value="Eukaryota"/>
</dbReference>
<dbReference type="InterPro" id="IPR001357">
    <property type="entry name" value="BRCT_dom"/>
</dbReference>
<feature type="compositionally biased region" description="Basic and acidic residues" evidence="1">
    <location>
        <begin position="134"/>
        <end position="144"/>
    </location>
</feature>
<evidence type="ECO:0000259" key="2">
    <source>
        <dbReference type="PROSITE" id="PS50172"/>
    </source>
</evidence>
<dbReference type="EMBL" id="AMGY01000007">
    <property type="protein sequence ID" value="EXJ80103.1"/>
    <property type="molecule type" value="Genomic_DNA"/>
</dbReference>
<dbReference type="PROSITE" id="PS50172">
    <property type="entry name" value="BRCT"/>
    <property type="match status" value="1"/>
</dbReference>
<proteinExistence type="predicted"/>
<protein>
    <recommendedName>
        <fullName evidence="2">BRCT domain-containing protein</fullName>
    </recommendedName>
</protein>
<dbReference type="SUPFAM" id="SSF52113">
    <property type="entry name" value="BRCT domain"/>
    <property type="match status" value="1"/>
</dbReference>
<evidence type="ECO:0000256" key="1">
    <source>
        <dbReference type="SAM" id="MobiDB-lite"/>
    </source>
</evidence>
<feature type="compositionally biased region" description="Basic and acidic residues" evidence="1">
    <location>
        <begin position="110"/>
        <end position="122"/>
    </location>
</feature>
<dbReference type="Proteomes" id="UP000019478">
    <property type="component" value="Unassembled WGS sequence"/>
</dbReference>
<accession>W9XIQ5</accession>
<feature type="region of interest" description="Disordered" evidence="1">
    <location>
        <begin position="460"/>
        <end position="480"/>
    </location>
</feature>
<comment type="caution">
    <text evidence="3">The sequence shown here is derived from an EMBL/GenBank/DDBJ whole genome shotgun (WGS) entry which is preliminary data.</text>
</comment>
<evidence type="ECO:0000313" key="3">
    <source>
        <dbReference type="EMBL" id="EXJ80103.1"/>
    </source>
</evidence>
<dbReference type="Gene3D" id="3.40.50.10190">
    <property type="entry name" value="BRCT domain"/>
    <property type="match status" value="1"/>
</dbReference>
<dbReference type="InterPro" id="IPR036420">
    <property type="entry name" value="BRCT_dom_sf"/>
</dbReference>